<dbReference type="Gene3D" id="3.30.700.10">
    <property type="entry name" value="Glycoprotein, Type 4 Pilin"/>
    <property type="match status" value="1"/>
</dbReference>
<keyword evidence="1" id="KW-1133">Transmembrane helix</keyword>
<dbReference type="AlphaFoldDB" id="A0A7Y9IPS9"/>
<accession>A0A7Y9IPS9</accession>
<organism evidence="2 3">
    <name type="scientific">Pigmentiphaga litoralis</name>
    <dbReference type="NCBI Taxonomy" id="516702"/>
    <lineage>
        <taxon>Bacteria</taxon>
        <taxon>Pseudomonadati</taxon>
        <taxon>Pseudomonadota</taxon>
        <taxon>Betaproteobacteria</taxon>
        <taxon>Burkholderiales</taxon>
        <taxon>Alcaligenaceae</taxon>
        <taxon>Pigmentiphaga</taxon>
    </lineage>
</organism>
<evidence type="ECO:0000256" key="1">
    <source>
        <dbReference type="SAM" id="Phobius"/>
    </source>
</evidence>
<evidence type="ECO:0000313" key="3">
    <source>
        <dbReference type="Proteomes" id="UP000542125"/>
    </source>
</evidence>
<sequence>MTRLRPSPPPAWRSRRRAAGFTLIELMVVIVVIGIAAAAIGVKAFPDRRAVLKEDAQRLAQLFAVAQGEVRADGRQITWQADDAGYRFMRRARVYAPGRATPTALSSTQLDVFPRDDLLRPRPWRDGPVKVSVLPEGAPVFTSEWIAPPMVVRLQNLDATVTIVRDEAGRYAVQ</sequence>
<keyword evidence="3" id="KW-1185">Reference proteome</keyword>
<proteinExistence type="predicted"/>
<dbReference type="Pfam" id="PF07963">
    <property type="entry name" value="N_methyl"/>
    <property type="match status" value="1"/>
</dbReference>
<protein>
    <submittedName>
        <fullName evidence="2">General secretion pathway protein H</fullName>
    </submittedName>
</protein>
<dbReference type="SUPFAM" id="SSF54523">
    <property type="entry name" value="Pili subunits"/>
    <property type="match status" value="1"/>
</dbReference>
<keyword evidence="1" id="KW-0472">Membrane</keyword>
<dbReference type="NCBIfam" id="TIGR02532">
    <property type="entry name" value="IV_pilin_GFxxxE"/>
    <property type="match status" value="1"/>
</dbReference>
<reference evidence="2 3" key="1">
    <citation type="submission" date="2020-07" db="EMBL/GenBank/DDBJ databases">
        <title>Genomic Encyclopedia of Type Strains, Phase IV (KMG-V): Genome sequencing to study the core and pangenomes of soil and plant-associated prokaryotes.</title>
        <authorList>
            <person name="Whitman W."/>
        </authorList>
    </citation>
    <scope>NUCLEOTIDE SEQUENCE [LARGE SCALE GENOMIC DNA]</scope>
    <source>
        <strain evidence="2 3">SAS40</strain>
    </source>
</reference>
<name>A0A7Y9IPS9_9BURK</name>
<gene>
    <name evidence="2" type="ORF">FHW18_000004</name>
</gene>
<dbReference type="RefSeq" id="WP_373563407.1">
    <property type="nucleotide sequence ID" value="NZ_JACBYR010000001.1"/>
</dbReference>
<dbReference type="InterPro" id="IPR012902">
    <property type="entry name" value="N_methyl_site"/>
</dbReference>
<dbReference type="InterPro" id="IPR045584">
    <property type="entry name" value="Pilin-like"/>
</dbReference>
<evidence type="ECO:0000313" key="2">
    <source>
        <dbReference type="EMBL" id="NYE80733.1"/>
    </source>
</evidence>
<dbReference type="EMBL" id="JACBYR010000001">
    <property type="protein sequence ID" value="NYE80733.1"/>
    <property type="molecule type" value="Genomic_DNA"/>
</dbReference>
<dbReference type="Proteomes" id="UP000542125">
    <property type="component" value="Unassembled WGS sequence"/>
</dbReference>
<comment type="caution">
    <text evidence="2">The sequence shown here is derived from an EMBL/GenBank/DDBJ whole genome shotgun (WGS) entry which is preliminary data.</text>
</comment>
<feature type="transmembrane region" description="Helical" evidence="1">
    <location>
        <begin position="21"/>
        <end position="42"/>
    </location>
</feature>
<dbReference type="PROSITE" id="PS00409">
    <property type="entry name" value="PROKAR_NTER_METHYL"/>
    <property type="match status" value="1"/>
</dbReference>
<keyword evidence="1" id="KW-0812">Transmembrane</keyword>